<accession>A0A645IQK9</accession>
<dbReference type="EMBL" id="VSSQ01112901">
    <property type="protein sequence ID" value="MPN49553.1"/>
    <property type="molecule type" value="Genomic_DNA"/>
</dbReference>
<keyword evidence="1" id="KW-0472">Membrane</keyword>
<reference evidence="2" key="1">
    <citation type="submission" date="2019-08" db="EMBL/GenBank/DDBJ databases">
        <authorList>
            <person name="Kucharzyk K."/>
            <person name="Murdoch R.W."/>
            <person name="Higgins S."/>
            <person name="Loffler F."/>
        </authorList>
    </citation>
    <scope>NUCLEOTIDE SEQUENCE</scope>
</reference>
<organism evidence="2">
    <name type="scientific">bioreactor metagenome</name>
    <dbReference type="NCBI Taxonomy" id="1076179"/>
    <lineage>
        <taxon>unclassified sequences</taxon>
        <taxon>metagenomes</taxon>
        <taxon>ecological metagenomes</taxon>
    </lineage>
</organism>
<evidence type="ECO:0000256" key="1">
    <source>
        <dbReference type="SAM" id="Phobius"/>
    </source>
</evidence>
<keyword evidence="1" id="KW-1133">Transmembrane helix</keyword>
<proteinExistence type="predicted"/>
<protein>
    <submittedName>
        <fullName evidence="2">Uncharacterized protein</fullName>
    </submittedName>
</protein>
<evidence type="ECO:0000313" key="2">
    <source>
        <dbReference type="EMBL" id="MPN49553.1"/>
    </source>
</evidence>
<sequence>MYKVDVILVYIYMGIDSIQPFLNYFKLYYNKITLLTFLKPPAETI</sequence>
<keyword evidence="1" id="KW-0812">Transmembrane</keyword>
<name>A0A645IQK9_9ZZZZ</name>
<gene>
    <name evidence="2" type="ORF">SDC9_197174</name>
</gene>
<dbReference type="AlphaFoldDB" id="A0A645IQK9"/>
<comment type="caution">
    <text evidence="2">The sequence shown here is derived from an EMBL/GenBank/DDBJ whole genome shotgun (WGS) entry which is preliminary data.</text>
</comment>
<feature type="transmembrane region" description="Helical" evidence="1">
    <location>
        <begin position="6"/>
        <end position="25"/>
    </location>
</feature>